<sequence length="400" mass="46566">MSEEQFTNEWSFWKEKCRFEFGTSDKYFDFPILQEPRRMISGKERYNEICNKFLLSSSCRTFLDRKIQRVTGIYESCRGVFEAVQRNSTLSLDIFLSNLKEQTQDQLRNILEKGQLYYFGLRKFRNSAMLKLISFLYPNSPPVISDSNGKVYQPSQWELYVESLEQMKQFGPRLKSSSYPFTQKQLSEALLYLISVGCGFALEQGIEEMEAEWISVEELFSACLKSGDVSLVERMFPYREKLGLPINGNNLSDLQKPSEVETLNVDYFYSAIYGGNPILVNYLLNHSNVPKLILSGNLFDGMKIHPNPEGYFEITEKLLRLDSNLEFWAQVDDVDILTLVYRKIIQKEEFTKLVVERHFGNVSILLTFLNLLGKRRPQIDKEIRKLYPLSGILLKSFNVK</sequence>
<evidence type="ECO:0000313" key="2">
    <source>
        <dbReference type="Proteomes" id="UP000202176"/>
    </source>
</evidence>
<organism evidence="1 2">
    <name type="scientific">Pithovirus sibericum</name>
    <dbReference type="NCBI Taxonomy" id="1450746"/>
    <lineage>
        <taxon>Viruses</taxon>
        <taxon>Pithoviruses</taxon>
        <taxon>Orthopithovirinae</taxon>
        <taxon>Alphapithovirus</taxon>
        <taxon>Alphapithovirus sibericum</taxon>
    </lineage>
</organism>
<proteinExistence type="predicted"/>
<protein>
    <submittedName>
        <fullName evidence="1">Uncharacterized protein</fullName>
    </submittedName>
</protein>
<dbReference type="RefSeq" id="YP_009001120.1">
    <property type="nucleotide sequence ID" value="NC_023423.1"/>
</dbReference>
<dbReference type="GeneID" id="18266246"/>
<keyword evidence="2" id="KW-1185">Reference proteome</keyword>
<accession>W5SAJ3</accession>
<dbReference type="KEGG" id="vg:18266246"/>
<reference evidence="1 2" key="1">
    <citation type="journal article" date="2014" name="Proc. Natl. Acad. Sci. U.S.A.">
        <title>Thirty-thousand-year-old distant relative of giant icosahedral DNA viruses with a pandoravirus morphology.</title>
        <authorList>
            <person name="Legendre M."/>
            <person name="Bartoli J."/>
            <person name="Shmakova L."/>
            <person name="Jeudy S."/>
            <person name="Labadie K."/>
            <person name="Adrait A."/>
            <person name="Lescot M."/>
            <person name="Poirot O."/>
            <person name="Bertaux L."/>
            <person name="Bruley C."/>
            <person name="Coute Y."/>
            <person name="Rivkina E."/>
            <person name="Abergel C."/>
            <person name="Claverie J.M."/>
        </authorList>
    </citation>
    <scope>NUCLEOTIDE SEQUENCE [LARGE SCALE GENOMIC DNA]</scope>
    <source>
        <strain evidence="1">P1084-T</strain>
    </source>
</reference>
<name>W5SAJ3_9VIRU</name>
<gene>
    <name evidence="1" type="ORF">pv_218</name>
</gene>
<evidence type="ECO:0000313" key="1">
    <source>
        <dbReference type="EMBL" id="AHH01785.1"/>
    </source>
</evidence>
<dbReference type="OrthoDB" id="40442at10239"/>
<dbReference type="Proteomes" id="UP000202176">
    <property type="component" value="Segment"/>
</dbReference>
<dbReference type="EMBL" id="KF740664">
    <property type="protein sequence ID" value="AHH01785.1"/>
    <property type="molecule type" value="Genomic_DNA"/>
</dbReference>